<protein>
    <submittedName>
        <fullName evidence="1">Uncharacterized protein</fullName>
    </submittedName>
</protein>
<proteinExistence type="predicted"/>
<evidence type="ECO:0000313" key="3">
    <source>
        <dbReference type="EMBL" id="KAE9289309.1"/>
    </source>
</evidence>
<gene>
    <name evidence="2" type="ORF">PR001_g23602</name>
    <name evidence="1" type="ORF">PR002_g23608</name>
    <name evidence="3" type="ORF">PR003_g25591</name>
</gene>
<dbReference type="EMBL" id="QXFU01002732">
    <property type="protein sequence ID" value="KAE8982154.1"/>
    <property type="molecule type" value="Genomic_DNA"/>
</dbReference>
<evidence type="ECO:0000313" key="4">
    <source>
        <dbReference type="Proteomes" id="UP000429607"/>
    </source>
</evidence>
<dbReference type="OrthoDB" id="127383at2759"/>
<evidence type="ECO:0000313" key="6">
    <source>
        <dbReference type="Proteomes" id="UP000435112"/>
    </source>
</evidence>
<evidence type="ECO:0000313" key="2">
    <source>
        <dbReference type="EMBL" id="KAE8982873.1"/>
    </source>
</evidence>
<dbReference type="Proteomes" id="UP000435112">
    <property type="component" value="Unassembled WGS sequence"/>
</dbReference>
<dbReference type="Proteomes" id="UP000429607">
    <property type="component" value="Unassembled WGS sequence"/>
</dbReference>
<accession>A0A6A3IPU1</accession>
<comment type="caution">
    <text evidence="1">The sequence shown here is derived from an EMBL/GenBank/DDBJ whole genome shotgun (WGS) entry which is preliminary data.</text>
</comment>
<dbReference type="AlphaFoldDB" id="A0A6A3IPU1"/>
<name>A0A6A3IPU1_9STRA</name>
<organism evidence="1 6">
    <name type="scientific">Phytophthora rubi</name>
    <dbReference type="NCBI Taxonomy" id="129364"/>
    <lineage>
        <taxon>Eukaryota</taxon>
        <taxon>Sar</taxon>
        <taxon>Stramenopiles</taxon>
        <taxon>Oomycota</taxon>
        <taxon>Peronosporomycetes</taxon>
        <taxon>Peronosporales</taxon>
        <taxon>Peronosporaceae</taxon>
        <taxon>Phytophthora</taxon>
    </lineage>
</organism>
<sequence>MKLIFFVGMPVMLTRKHPLLLEADVIANGVLGNIVGMYPTPEELSMIRFEVDGVVVHKLQCPPKLLLIKLHSYHNTLVNGFPEGVIGLPPLHASLRLLKIPNLSQASVTVDQFAAVPAFACTTEKLQGQTCHDGVVVSPLDRRRGTPAQNTVRRVIL</sequence>
<keyword evidence="5" id="KW-1185">Reference proteome</keyword>
<dbReference type="Proteomes" id="UP000434957">
    <property type="component" value="Unassembled WGS sequence"/>
</dbReference>
<dbReference type="EMBL" id="QXFV01002831">
    <property type="protein sequence ID" value="KAE8982873.1"/>
    <property type="molecule type" value="Genomic_DNA"/>
</dbReference>
<evidence type="ECO:0000313" key="5">
    <source>
        <dbReference type="Proteomes" id="UP000434957"/>
    </source>
</evidence>
<evidence type="ECO:0000313" key="1">
    <source>
        <dbReference type="EMBL" id="KAE8982154.1"/>
    </source>
</evidence>
<dbReference type="EMBL" id="QXFT01003102">
    <property type="protein sequence ID" value="KAE9289309.1"/>
    <property type="molecule type" value="Genomic_DNA"/>
</dbReference>
<reference evidence="4 6" key="1">
    <citation type="submission" date="2018-09" db="EMBL/GenBank/DDBJ databases">
        <title>Genomic investigation of the strawberry pathogen Phytophthora fragariae indicates pathogenicity is determined by transcriptional variation in three key races.</title>
        <authorList>
            <person name="Adams T.M."/>
            <person name="Armitage A.D."/>
            <person name="Sobczyk M.K."/>
            <person name="Bates H.J."/>
            <person name="Dunwell J.M."/>
            <person name="Nellist C.F."/>
            <person name="Harrison R.J."/>
        </authorList>
    </citation>
    <scope>NUCLEOTIDE SEQUENCE [LARGE SCALE GENOMIC DNA]</scope>
    <source>
        <strain evidence="2 4">SCRP249</strain>
        <strain evidence="1 6">SCRP324</strain>
        <strain evidence="3 5">SCRP333</strain>
    </source>
</reference>